<dbReference type="InterPro" id="IPR054593">
    <property type="entry name" value="Beta-mannosidase-like_N2"/>
</dbReference>
<evidence type="ECO:0000256" key="1">
    <source>
        <dbReference type="ARBA" id="ARBA00000829"/>
    </source>
</evidence>
<proteinExistence type="predicted"/>
<dbReference type="SUPFAM" id="SSF51445">
    <property type="entry name" value="(Trans)glycosidases"/>
    <property type="match status" value="1"/>
</dbReference>
<gene>
    <name evidence="6" type="ORF">BGW38_006810</name>
</gene>
<feature type="domain" description="Beta-mannosidase-like galactose-binding" evidence="5">
    <location>
        <begin position="2"/>
        <end position="155"/>
    </location>
</feature>
<dbReference type="InterPro" id="IPR017853">
    <property type="entry name" value="GH"/>
</dbReference>
<evidence type="ECO:0000313" key="6">
    <source>
        <dbReference type="EMBL" id="KAF9586328.1"/>
    </source>
</evidence>
<name>A0A9P6KIN5_9FUNG</name>
<keyword evidence="4" id="KW-0326">Glycosidase</keyword>
<dbReference type="GO" id="GO:0006516">
    <property type="term" value="P:glycoprotein catabolic process"/>
    <property type="evidence" value="ECO:0007669"/>
    <property type="project" value="TreeGrafter"/>
</dbReference>
<dbReference type="OrthoDB" id="2866996at2759"/>
<dbReference type="SUPFAM" id="SSF49303">
    <property type="entry name" value="beta-Galactosidase/glucuronidase domain"/>
    <property type="match status" value="1"/>
</dbReference>
<evidence type="ECO:0000313" key="7">
    <source>
        <dbReference type="Proteomes" id="UP000780801"/>
    </source>
</evidence>
<comment type="caution">
    <text evidence="6">The sequence shown here is derived from an EMBL/GenBank/DDBJ whole genome shotgun (WGS) entry which is preliminary data.</text>
</comment>
<sequence>MALIESGLDKDFYYGTNYVKDSMRRIIEDEWIYTRTFRLTEDSYAFALLDCEGLDTIASVVVNGQEIGRTENQFRHFQWNISKVLKPKENVVSISFKSATLVAKKEAENYPYYVPDMFNMSAAQHGYPCRNFIRKEQCSFSWDWGPAFAPCGIWRPISVKFDYDGILVSDWFLETSLSETATHWQINIHLIIHSDRPRECSVQTRFSGDLPEHSELLQVAAGKDTYKIVIDIERTLVKMWWPRGYGDPTTYDVRAGLLDETSTVVAIHDFVCGFRTCNLVQDPILDRNQDSKGDSFHFSVNEMDLFAKGTNWIPGHVFDQLVTLEKKRVLLESCVAANMNMIRIWGGGRYETDEFYQLCSELGIMVWQEFMFACALCPSNDGFLDNVRKEVVDQVQRLMVHPCIVLWSGNNENQEFMVKGSPSAGVISRQPYTERYILQDSERGLYGDVHFYDYKHNGMHVENYPNARFVSGKASTTLIQRRGMHGRLTLTLLMGLSETN</sequence>
<keyword evidence="7" id="KW-1185">Reference proteome</keyword>
<dbReference type="PANTHER" id="PTHR43730">
    <property type="entry name" value="BETA-MANNOSIDASE"/>
    <property type="match status" value="1"/>
</dbReference>
<dbReference type="InterPro" id="IPR036156">
    <property type="entry name" value="Beta-gal/glucu_dom_sf"/>
</dbReference>
<keyword evidence="3" id="KW-0378">Hydrolase</keyword>
<evidence type="ECO:0000256" key="4">
    <source>
        <dbReference type="ARBA" id="ARBA00023295"/>
    </source>
</evidence>
<dbReference type="Pfam" id="PF22666">
    <property type="entry name" value="Glyco_hydro_2_N2"/>
    <property type="match status" value="1"/>
</dbReference>
<organism evidence="6 7">
    <name type="scientific">Lunasporangiospora selenospora</name>
    <dbReference type="NCBI Taxonomy" id="979761"/>
    <lineage>
        <taxon>Eukaryota</taxon>
        <taxon>Fungi</taxon>
        <taxon>Fungi incertae sedis</taxon>
        <taxon>Mucoromycota</taxon>
        <taxon>Mortierellomycotina</taxon>
        <taxon>Mortierellomycetes</taxon>
        <taxon>Mortierellales</taxon>
        <taxon>Mortierellaceae</taxon>
        <taxon>Lunasporangiospora</taxon>
    </lineage>
</organism>
<accession>A0A9P6KIN5</accession>
<dbReference type="InterPro" id="IPR050887">
    <property type="entry name" value="Beta-mannosidase_GH2"/>
</dbReference>
<dbReference type="PANTHER" id="PTHR43730:SF1">
    <property type="entry name" value="BETA-MANNOSIDASE"/>
    <property type="match status" value="1"/>
</dbReference>
<evidence type="ECO:0000256" key="2">
    <source>
        <dbReference type="ARBA" id="ARBA00012754"/>
    </source>
</evidence>
<dbReference type="SUPFAM" id="SSF49785">
    <property type="entry name" value="Galactose-binding domain-like"/>
    <property type="match status" value="1"/>
</dbReference>
<dbReference type="Gene3D" id="2.60.40.10">
    <property type="entry name" value="Immunoglobulins"/>
    <property type="match status" value="1"/>
</dbReference>
<dbReference type="GO" id="GO:0004567">
    <property type="term" value="F:beta-mannosidase activity"/>
    <property type="evidence" value="ECO:0007669"/>
    <property type="project" value="UniProtKB-EC"/>
</dbReference>
<protein>
    <recommendedName>
        <fullName evidence="2">beta-mannosidase</fullName>
        <ecNumber evidence="2">3.2.1.25</ecNumber>
    </recommendedName>
</protein>
<dbReference type="InterPro" id="IPR013783">
    <property type="entry name" value="Ig-like_fold"/>
</dbReference>
<evidence type="ECO:0000259" key="5">
    <source>
        <dbReference type="Pfam" id="PF22666"/>
    </source>
</evidence>
<dbReference type="InterPro" id="IPR008979">
    <property type="entry name" value="Galactose-bd-like_sf"/>
</dbReference>
<dbReference type="AlphaFoldDB" id="A0A9P6KIN5"/>
<dbReference type="Gene3D" id="3.20.20.80">
    <property type="entry name" value="Glycosidases"/>
    <property type="match status" value="1"/>
</dbReference>
<reference evidence="6" key="1">
    <citation type="journal article" date="2020" name="Fungal Divers.">
        <title>Resolving the Mortierellaceae phylogeny through synthesis of multi-gene phylogenetics and phylogenomics.</title>
        <authorList>
            <person name="Vandepol N."/>
            <person name="Liber J."/>
            <person name="Desiro A."/>
            <person name="Na H."/>
            <person name="Kennedy M."/>
            <person name="Barry K."/>
            <person name="Grigoriev I.V."/>
            <person name="Miller A.N."/>
            <person name="O'Donnell K."/>
            <person name="Stajich J.E."/>
            <person name="Bonito G."/>
        </authorList>
    </citation>
    <scope>NUCLEOTIDE SEQUENCE</scope>
    <source>
        <strain evidence="6">KOD1015</strain>
    </source>
</reference>
<comment type="catalytic activity">
    <reaction evidence="1">
        <text>Hydrolysis of terminal, non-reducing beta-D-mannose residues in beta-D-mannosides.</text>
        <dbReference type="EC" id="3.2.1.25"/>
    </reaction>
</comment>
<dbReference type="EMBL" id="JAABOA010000044">
    <property type="protein sequence ID" value="KAF9586328.1"/>
    <property type="molecule type" value="Genomic_DNA"/>
</dbReference>
<dbReference type="Gene3D" id="2.60.120.260">
    <property type="entry name" value="Galactose-binding domain-like"/>
    <property type="match status" value="1"/>
</dbReference>
<evidence type="ECO:0000256" key="3">
    <source>
        <dbReference type="ARBA" id="ARBA00022801"/>
    </source>
</evidence>
<dbReference type="EC" id="3.2.1.25" evidence="2"/>
<dbReference type="Proteomes" id="UP000780801">
    <property type="component" value="Unassembled WGS sequence"/>
</dbReference>